<reference evidence="1 3" key="1">
    <citation type="journal article" date="2011" name="Nature">
        <title>The Medicago genome provides insight into the evolution of rhizobial symbioses.</title>
        <authorList>
            <person name="Young N.D."/>
            <person name="Debelle F."/>
            <person name="Oldroyd G.E."/>
            <person name="Geurts R."/>
            <person name="Cannon S.B."/>
            <person name="Udvardi M.K."/>
            <person name="Benedito V.A."/>
            <person name="Mayer K.F."/>
            <person name="Gouzy J."/>
            <person name="Schoof H."/>
            <person name="Van de Peer Y."/>
            <person name="Proost S."/>
            <person name="Cook D.R."/>
            <person name="Meyers B.C."/>
            <person name="Spannagl M."/>
            <person name="Cheung F."/>
            <person name="De Mita S."/>
            <person name="Krishnakumar V."/>
            <person name="Gundlach H."/>
            <person name="Zhou S."/>
            <person name="Mudge J."/>
            <person name="Bharti A.K."/>
            <person name="Murray J.D."/>
            <person name="Naoumkina M.A."/>
            <person name="Rosen B."/>
            <person name="Silverstein K.A."/>
            <person name="Tang H."/>
            <person name="Rombauts S."/>
            <person name="Zhao P.X."/>
            <person name="Zhou P."/>
            <person name="Barbe V."/>
            <person name="Bardou P."/>
            <person name="Bechner M."/>
            <person name="Bellec A."/>
            <person name="Berger A."/>
            <person name="Berges H."/>
            <person name="Bidwell S."/>
            <person name="Bisseling T."/>
            <person name="Choisne N."/>
            <person name="Couloux A."/>
            <person name="Denny R."/>
            <person name="Deshpande S."/>
            <person name="Dai X."/>
            <person name="Doyle J.J."/>
            <person name="Dudez A.M."/>
            <person name="Farmer A.D."/>
            <person name="Fouteau S."/>
            <person name="Franken C."/>
            <person name="Gibelin C."/>
            <person name="Gish J."/>
            <person name="Goldstein S."/>
            <person name="Gonzalez A.J."/>
            <person name="Green P.J."/>
            <person name="Hallab A."/>
            <person name="Hartog M."/>
            <person name="Hua A."/>
            <person name="Humphray S.J."/>
            <person name="Jeong D.H."/>
            <person name="Jing Y."/>
            <person name="Jocker A."/>
            <person name="Kenton S.M."/>
            <person name="Kim D.J."/>
            <person name="Klee K."/>
            <person name="Lai H."/>
            <person name="Lang C."/>
            <person name="Lin S."/>
            <person name="Macmil S.L."/>
            <person name="Magdelenat G."/>
            <person name="Matthews L."/>
            <person name="McCorrison J."/>
            <person name="Monaghan E.L."/>
            <person name="Mun J.H."/>
            <person name="Najar F.Z."/>
            <person name="Nicholson C."/>
            <person name="Noirot C."/>
            <person name="O'Bleness M."/>
            <person name="Paule C.R."/>
            <person name="Poulain J."/>
            <person name="Prion F."/>
            <person name="Qin B."/>
            <person name="Qu C."/>
            <person name="Retzel E.F."/>
            <person name="Riddle C."/>
            <person name="Sallet E."/>
            <person name="Samain S."/>
            <person name="Samson N."/>
            <person name="Sanders I."/>
            <person name="Saurat O."/>
            <person name="Scarpelli C."/>
            <person name="Schiex T."/>
            <person name="Segurens B."/>
            <person name="Severin A.J."/>
            <person name="Sherrier D.J."/>
            <person name="Shi R."/>
            <person name="Sims S."/>
            <person name="Singer S.R."/>
            <person name="Sinharoy S."/>
            <person name="Sterck L."/>
            <person name="Viollet A."/>
            <person name="Wang B.B."/>
            <person name="Wang K."/>
            <person name="Wang M."/>
            <person name="Wang X."/>
            <person name="Warfsmann J."/>
            <person name="Weissenbach J."/>
            <person name="White D.D."/>
            <person name="White J.D."/>
            <person name="Wiley G.B."/>
            <person name="Wincker P."/>
            <person name="Xing Y."/>
            <person name="Yang L."/>
            <person name="Yao Z."/>
            <person name="Ying F."/>
            <person name="Zhai J."/>
            <person name="Zhou L."/>
            <person name="Zuber A."/>
            <person name="Denarie J."/>
            <person name="Dixon R.A."/>
            <person name="May G.D."/>
            <person name="Schwartz D.C."/>
            <person name="Rogers J."/>
            <person name="Quetier F."/>
            <person name="Town C.D."/>
            <person name="Roe B.A."/>
        </authorList>
    </citation>
    <scope>NUCLEOTIDE SEQUENCE [LARGE SCALE GENOMIC DNA]</scope>
    <source>
        <strain evidence="1">A17</strain>
        <strain evidence="2 3">cv. Jemalong A17</strain>
    </source>
</reference>
<keyword evidence="3" id="KW-1185">Reference proteome</keyword>
<reference evidence="2" key="3">
    <citation type="submission" date="2015-04" db="UniProtKB">
        <authorList>
            <consortium name="EnsemblPlants"/>
        </authorList>
    </citation>
    <scope>IDENTIFICATION</scope>
    <source>
        <strain evidence="2">cv. Jemalong A17</strain>
    </source>
</reference>
<dbReference type="EnsemblPlants" id="KEH22174">
    <property type="protein sequence ID" value="KEH22174"/>
    <property type="gene ID" value="MTR_7g033950"/>
</dbReference>
<dbReference type="Proteomes" id="UP000002051">
    <property type="component" value="Unassembled WGS sequence"/>
</dbReference>
<accession>A0A072TXE7</accession>
<gene>
    <name evidence="1" type="ordered locus">MTR_7g033950</name>
</gene>
<proteinExistence type="predicted"/>
<reference evidence="1 3" key="2">
    <citation type="journal article" date="2014" name="BMC Genomics">
        <title>An improved genome release (version Mt4.0) for the model legume Medicago truncatula.</title>
        <authorList>
            <person name="Tang H."/>
            <person name="Krishnakumar V."/>
            <person name="Bidwell S."/>
            <person name="Rosen B."/>
            <person name="Chan A."/>
            <person name="Zhou S."/>
            <person name="Gentzbittel L."/>
            <person name="Childs K.L."/>
            <person name="Yandell M."/>
            <person name="Gundlach H."/>
            <person name="Mayer K.F."/>
            <person name="Schwartz D.C."/>
            <person name="Town C.D."/>
        </authorList>
    </citation>
    <scope>GENOME REANNOTATION</scope>
    <source>
        <strain evidence="1">A17</strain>
        <strain evidence="2 3">cv. Jemalong A17</strain>
    </source>
</reference>
<evidence type="ECO:0000313" key="2">
    <source>
        <dbReference type="EnsemblPlants" id="KEH22174"/>
    </source>
</evidence>
<dbReference type="HOGENOM" id="CLU_1941243_0_0_1"/>
<protein>
    <submittedName>
        <fullName evidence="1 2">Uncharacterized protein</fullName>
    </submittedName>
</protein>
<dbReference type="PaxDb" id="3880-AET03283"/>
<sequence>MDQHIFHRSWMYDRKYPGKRKLKAAFVDGVRDFVAYAMAQDAFQLEGGIRCPFSQVYYVPYPSHHRRKHGWCAAIKCKPRGQFETEVPDKEIPYQDDEILHVPDVIEVDPITNLVDRDVDGQQLDAETLA</sequence>
<evidence type="ECO:0000313" key="3">
    <source>
        <dbReference type="Proteomes" id="UP000002051"/>
    </source>
</evidence>
<organism evidence="1 3">
    <name type="scientific">Medicago truncatula</name>
    <name type="common">Barrel medic</name>
    <name type="synonym">Medicago tribuloides</name>
    <dbReference type="NCBI Taxonomy" id="3880"/>
    <lineage>
        <taxon>Eukaryota</taxon>
        <taxon>Viridiplantae</taxon>
        <taxon>Streptophyta</taxon>
        <taxon>Embryophyta</taxon>
        <taxon>Tracheophyta</taxon>
        <taxon>Spermatophyta</taxon>
        <taxon>Magnoliopsida</taxon>
        <taxon>eudicotyledons</taxon>
        <taxon>Gunneridae</taxon>
        <taxon>Pentapetalae</taxon>
        <taxon>rosids</taxon>
        <taxon>fabids</taxon>
        <taxon>Fabales</taxon>
        <taxon>Fabaceae</taxon>
        <taxon>Papilionoideae</taxon>
        <taxon>50 kb inversion clade</taxon>
        <taxon>NPAAA clade</taxon>
        <taxon>Hologalegina</taxon>
        <taxon>IRL clade</taxon>
        <taxon>Trifolieae</taxon>
        <taxon>Medicago</taxon>
    </lineage>
</organism>
<dbReference type="AlphaFoldDB" id="A0A072TXE7"/>
<name>A0A072TXE7_MEDTR</name>
<evidence type="ECO:0000313" key="1">
    <source>
        <dbReference type="EMBL" id="KEH22174.1"/>
    </source>
</evidence>
<dbReference type="EMBL" id="CM001223">
    <property type="protein sequence ID" value="KEH22174.1"/>
    <property type="molecule type" value="Genomic_DNA"/>
</dbReference>